<dbReference type="SMART" id="SM00382">
    <property type="entry name" value="AAA"/>
    <property type="match status" value="2"/>
</dbReference>
<name>M7MGM0_9FLAO</name>
<proteinExistence type="inferred from homology"/>
<dbReference type="Pfam" id="PF12848">
    <property type="entry name" value="ABC_tran_Xtn"/>
    <property type="match status" value="1"/>
</dbReference>
<dbReference type="InterPro" id="IPR051309">
    <property type="entry name" value="ABCF_ATPase"/>
</dbReference>
<dbReference type="FunFam" id="3.40.50.300:FF:000011">
    <property type="entry name" value="Putative ABC transporter ATP-binding component"/>
    <property type="match status" value="1"/>
</dbReference>
<dbReference type="PROSITE" id="PS50893">
    <property type="entry name" value="ABC_TRANSPORTER_2"/>
    <property type="match status" value="2"/>
</dbReference>
<evidence type="ECO:0000256" key="3">
    <source>
        <dbReference type="ARBA" id="ARBA00022840"/>
    </source>
</evidence>
<dbReference type="GO" id="GO:0016887">
    <property type="term" value="F:ATP hydrolysis activity"/>
    <property type="evidence" value="ECO:0007669"/>
    <property type="project" value="InterPro"/>
</dbReference>
<evidence type="ECO:0000256" key="2">
    <source>
        <dbReference type="ARBA" id="ARBA00022741"/>
    </source>
</evidence>
<accession>M7MGM0</accession>
<dbReference type="PATRIC" id="fig|1137281.3.peg.2611"/>
<dbReference type="RefSeq" id="WP_007651429.1">
    <property type="nucleotide sequence ID" value="NZ_ANLA01000022.1"/>
</dbReference>
<dbReference type="PANTHER" id="PTHR42855">
    <property type="entry name" value="ABC TRANSPORTER ATP-BINDING SUBUNIT"/>
    <property type="match status" value="1"/>
</dbReference>
<dbReference type="CDD" id="cd03221">
    <property type="entry name" value="ABCF_EF-3"/>
    <property type="match status" value="2"/>
</dbReference>
<keyword evidence="1" id="KW-0677">Repeat</keyword>
<organism evidence="7 8">
    <name type="scientific">Xanthomarina gelatinilytica</name>
    <dbReference type="NCBI Taxonomy" id="1137281"/>
    <lineage>
        <taxon>Bacteria</taxon>
        <taxon>Pseudomonadati</taxon>
        <taxon>Bacteroidota</taxon>
        <taxon>Flavobacteriia</taxon>
        <taxon>Flavobacteriales</taxon>
        <taxon>Flavobacteriaceae</taxon>
        <taxon>Xanthomarina</taxon>
    </lineage>
</organism>
<evidence type="ECO:0000259" key="6">
    <source>
        <dbReference type="PROSITE" id="PS50893"/>
    </source>
</evidence>
<dbReference type="PANTHER" id="PTHR42855:SF2">
    <property type="entry name" value="DRUG RESISTANCE ABC TRANSPORTER,ATP-BINDING PROTEIN"/>
    <property type="match status" value="1"/>
</dbReference>
<dbReference type="InterPro" id="IPR017871">
    <property type="entry name" value="ABC_transporter-like_CS"/>
</dbReference>
<keyword evidence="8" id="KW-1185">Reference proteome</keyword>
<dbReference type="OrthoDB" id="1521973at2"/>
<reference evidence="7 8" key="1">
    <citation type="submission" date="2012-12" db="EMBL/GenBank/DDBJ databases">
        <title>Genome assembly of Formosa sp. AK20.</title>
        <authorList>
            <person name="Kumar R."/>
            <person name="Khatri I."/>
            <person name="Vaidya B."/>
            <person name="Subramanian S."/>
            <person name="Pinnaka A."/>
        </authorList>
    </citation>
    <scope>NUCLEOTIDE SEQUENCE [LARGE SCALE GENOMIC DNA]</scope>
    <source>
        <strain evidence="7 8">AK20</strain>
    </source>
</reference>
<dbReference type="Pfam" id="PF00005">
    <property type="entry name" value="ABC_tran"/>
    <property type="match status" value="2"/>
</dbReference>
<dbReference type="GO" id="GO:0005524">
    <property type="term" value="F:ATP binding"/>
    <property type="evidence" value="ECO:0007669"/>
    <property type="project" value="UniProtKB-KW"/>
</dbReference>
<feature type="domain" description="ABC transporter" evidence="6">
    <location>
        <begin position="328"/>
        <end position="541"/>
    </location>
</feature>
<protein>
    <recommendedName>
        <fullName evidence="5">Probable ATP-binding protein YbiT</fullName>
    </recommendedName>
</protein>
<evidence type="ECO:0000256" key="4">
    <source>
        <dbReference type="ARBA" id="ARBA00061551"/>
    </source>
</evidence>
<dbReference type="EMBL" id="ANLA01000022">
    <property type="protein sequence ID" value="EMQ93970.1"/>
    <property type="molecule type" value="Genomic_DNA"/>
</dbReference>
<dbReference type="AlphaFoldDB" id="M7MGM0"/>
<evidence type="ECO:0000313" key="8">
    <source>
        <dbReference type="Proteomes" id="UP000012024"/>
    </source>
</evidence>
<dbReference type="GeneID" id="98642428"/>
<evidence type="ECO:0000256" key="1">
    <source>
        <dbReference type="ARBA" id="ARBA00022737"/>
    </source>
</evidence>
<dbReference type="Proteomes" id="UP000012024">
    <property type="component" value="Unassembled WGS sequence"/>
</dbReference>
<dbReference type="Gene3D" id="3.40.50.300">
    <property type="entry name" value="P-loop containing nucleotide triphosphate hydrolases"/>
    <property type="match status" value="2"/>
</dbReference>
<keyword evidence="2" id="KW-0547">Nucleotide-binding</keyword>
<comment type="similarity">
    <text evidence="4">Belongs to the ABC transporter superfamily. ABCF family. YbiT subfamily.</text>
</comment>
<dbReference type="SUPFAM" id="SSF52540">
    <property type="entry name" value="P-loop containing nucleoside triphosphate hydrolases"/>
    <property type="match status" value="2"/>
</dbReference>
<dbReference type="InterPro" id="IPR003593">
    <property type="entry name" value="AAA+_ATPase"/>
</dbReference>
<keyword evidence="3 7" id="KW-0067">ATP-binding</keyword>
<dbReference type="PROSITE" id="PS00211">
    <property type="entry name" value="ABC_TRANSPORTER_1"/>
    <property type="match status" value="2"/>
</dbReference>
<dbReference type="FunFam" id="3.40.50.300:FF:000070">
    <property type="entry name" value="Putative ABC transporter ATP-binding component"/>
    <property type="match status" value="1"/>
</dbReference>
<dbReference type="eggNOG" id="COG0488">
    <property type="taxonomic scope" value="Bacteria"/>
</dbReference>
<evidence type="ECO:0000313" key="7">
    <source>
        <dbReference type="EMBL" id="EMQ93970.1"/>
    </source>
</evidence>
<evidence type="ECO:0000256" key="5">
    <source>
        <dbReference type="ARBA" id="ARBA00074044"/>
    </source>
</evidence>
<dbReference type="InterPro" id="IPR003439">
    <property type="entry name" value="ABC_transporter-like_ATP-bd"/>
</dbReference>
<feature type="domain" description="ABC transporter" evidence="6">
    <location>
        <begin position="2"/>
        <end position="260"/>
    </location>
</feature>
<comment type="caution">
    <text evidence="7">The sequence shown here is derived from an EMBL/GenBank/DDBJ whole genome shotgun (WGS) entry which is preliminary data.</text>
</comment>
<dbReference type="InterPro" id="IPR027417">
    <property type="entry name" value="P-loop_NTPase"/>
</dbReference>
<dbReference type="InterPro" id="IPR032781">
    <property type="entry name" value="ABC_tran_Xtn"/>
</dbReference>
<gene>
    <name evidence="7" type="ORF">D778_01255</name>
</gene>
<sequence length="545" mass="62302">MISVDALAVEFSGQTLFKDVSFVVNENDKIALMGKNGAGKSTMMKIIAGEQKPTRGHVRFPKDAVIAYLPQHLLTEDKCTVFEEASKAFKHIFEMRDEMEKLNKALETRTDYESDEYMCIIEKVSDLGEKYYALEDVNYDAEVEKALRGLGFKREDLHRLTSEFSGGWRMRIELAKILLQKPDLILLDEPTNHIDIESVIWLEDFLINKAKAVMVISHDKAFIDNITNRTIEVTMGRIYDYKANYSHYLQLREERRANQIKAYQEQQKFIADNMAFIERFKGTYSKTNQVSSRERMLEKLEIIEIDEIDTSSLKLRFPPSIRSGDYPVSVQDLSKSYGNHVVFKNANMSISRGEKVCFVGRNGEGKSTMIKAIMGEIEVQGKCSLGHNVKVGYFAQNQASLLVENLTVFQTVDEVAEGDVRTQIKNILGRFMFGGDDIDKKVSVLSGGEKTRLAMVKLLLEPVNLLILDEPTNHLDLKSKDVLKEALLAFDGTLILVSHDRDFLQGLSQKVFEFKDQRVIEHFETIDAFLIRNRMENLKQIDLKN</sequence>